<accession>A0AAD4KHP0</accession>
<comment type="caution">
    <text evidence="2">The sequence shown here is derived from an EMBL/GenBank/DDBJ whole genome shotgun (WGS) entry which is preliminary data.</text>
</comment>
<dbReference type="GeneID" id="70251585"/>
<evidence type="ECO:0000313" key="3">
    <source>
        <dbReference type="Proteomes" id="UP001201262"/>
    </source>
</evidence>
<evidence type="ECO:0000256" key="1">
    <source>
        <dbReference type="SAM" id="Phobius"/>
    </source>
</evidence>
<keyword evidence="3" id="KW-1185">Reference proteome</keyword>
<keyword evidence="1" id="KW-0812">Transmembrane</keyword>
<reference evidence="2" key="1">
    <citation type="submission" date="2021-12" db="EMBL/GenBank/DDBJ databases">
        <title>Convergent genome expansion in fungi linked to evolution of root-endophyte symbiosis.</title>
        <authorList>
            <consortium name="DOE Joint Genome Institute"/>
            <person name="Ke Y.-H."/>
            <person name="Bonito G."/>
            <person name="Liao H.-L."/>
            <person name="Looney B."/>
            <person name="Rojas-Flechas A."/>
            <person name="Nash J."/>
            <person name="Hameed K."/>
            <person name="Schadt C."/>
            <person name="Martin F."/>
            <person name="Crous P.W."/>
            <person name="Miettinen O."/>
            <person name="Magnuson J.K."/>
            <person name="Labbe J."/>
            <person name="Jacobson D."/>
            <person name="Doktycz M.J."/>
            <person name="Veneault-Fourrey C."/>
            <person name="Kuo A."/>
            <person name="Mondo S."/>
            <person name="Calhoun S."/>
            <person name="Riley R."/>
            <person name="Ohm R."/>
            <person name="LaButti K."/>
            <person name="Andreopoulos B."/>
            <person name="Pangilinan J."/>
            <person name="Nolan M."/>
            <person name="Tritt A."/>
            <person name="Clum A."/>
            <person name="Lipzen A."/>
            <person name="Daum C."/>
            <person name="Barry K."/>
            <person name="Grigoriev I.V."/>
            <person name="Vilgalys R."/>
        </authorList>
    </citation>
    <scope>NUCLEOTIDE SEQUENCE</scope>
    <source>
        <strain evidence="2">PMI_201</strain>
    </source>
</reference>
<feature type="transmembrane region" description="Helical" evidence="1">
    <location>
        <begin position="66"/>
        <end position="91"/>
    </location>
</feature>
<dbReference type="Proteomes" id="UP001201262">
    <property type="component" value="Unassembled WGS sequence"/>
</dbReference>
<organism evidence="2 3">
    <name type="scientific">Talaromyces proteolyticus</name>
    <dbReference type="NCBI Taxonomy" id="1131652"/>
    <lineage>
        <taxon>Eukaryota</taxon>
        <taxon>Fungi</taxon>
        <taxon>Dikarya</taxon>
        <taxon>Ascomycota</taxon>
        <taxon>Pezizomycotina</taxon>
        <taxon>Eurotiomycetes</taxon>
        <taxon>Eurotiomycetidae</taxon>
        <taxon>Eurotiales</taxon>
        <taxon>Trichocomaceae</taxon>
        <taxon>Talaromyces</taxon>
        <taxon>Talaromyces sect. Bacilispori</taxon>
    </lineage>
</organism>
<protein>
    <submittedName>
        <fullName evidence="2">Uncharacterized protein</fullName>
    </submittedName>
</protein>
<sequence>MDASVWHAVWQGFLVVLYYLTYPVWLLINALRALLGTLLLPFVHMAQGMLYLSLAPFRLLAKLQPLFLFLGWAVLIGGATGLLLFAVWHWAIGEDFQAVESPSILTRKSSESSKYSDSEFNLRLNKAYSKPSGSRSHHDQFDNTHHRMSKFGDIYSNWAKSADLSFGKQRALISTTILEEEDDNYDSEDYE</sequence>
<proteinExistence type="predicted"/>
<gene>
    <name evidence="2" type="ORF">BGW36DRAFT_433637</name>
</gene>
<evidence type="ECO:0000313" key="2">
    <source>
        <dbReference type="EMBL" id="KAH8689634.1"/>
    </source>
</evidence>
<dbReference type="AlphaFoldDB" id="A0AAD4KHP0"/>
<keyword evidence="1" id="KW-1133">Transmembrane helix</keyword>
<dbReference type="EMBL" id="JAJTJA010000015">
    <property type="protein sequence ID" value="KAH8689634.1"/>
    <property type="molecule type" value="Genomic_DNA"/>
</dbReference>
<name>A0AAD4KHP0_9EURO</name>
<feature type="transmembrane region" description="Helical" evidence="1">
    <location>
        <begin position="7"/>
        <end position="28"/>
    </location>
</feature>
<feature type="transmembrane region" description="Helical" evidence="1">
    <location>
        <begin position="34"/>
        <end position="54"/>
    </location>
</feature>
<keyword evidence="1" id="KW-0472">Membrane</keyword>
<dbReference type="RefSeq" id="XP_046065988.1">
    <property type="nucleotide sequence ID" value="XM_046221298.1"/>
</dbReference>